<proteinExistence type="predicted"/>
<dbReference type="InParanoid" id="M3YB14"/>
<name>M3YB14_MUSPF</name>
<feature type="compositionally biased region" description="Basic residues" evidence="1">
    <location>
        <begin position="51"/>
        <end position="64"/>
    </location>
</feature>
<feature type="region of interest" description="Disordered" evidence="1">
    <location>
        <begin position="1"/>
        <end position="144"/>
    </location>
</feature>
<feature type="compositionally biased region" description="Basic and acidic residues" evidence="1">
    <location>
        <begin position="161"/>
        <end position="173"/>
    </location>
</feature>
<evidence type="ECO:0000313" key="2">
    <source>
        <dbReference type="Ensembl" id="ENSMPUP00000008521.1"/>
    </source>
</evidence>
<dbReference type="EMBL" id="AEYP01095295">
    <property type="status" value="NOT_ANNOTATED_CDS"/>
    <property type="molecule type" value="Genomic_DNA"/>
</dbReference>
<protein>
    <submittedName>
        <fullName evidence="2">Uncharacterized protein</fullName>
    </submittedName>
</protein>
<reference evidence="2" key="1">
    <citation type="submission" date="2024-06" db="UniProtKB">
        <authorList>
            <consortium name="Ensembl"/>
        </authorList>
    </citation>
    <scope>IDENTIFICATION</scope>
</reference>
<dbReference type="Ensembl" id="ENSMPUT00000008660.1">
    <property type="protein sequence ID" value="ENSMPUP00000008521.1"/>
    <property type="gene ID" value="ENSMPUG00000008589.1"/>
</dbReference>
<dbReference type="EMBL" id="AEYP01095296">
    <property type="status" value="NOT_ANNOTATED_CDS"/>
    <property type="molecule type" value="Genomic_DNA"/>
</dbReference>
<evidence type="ECO:0000256" key="1">
    <source>
        <dbReference type="SAM" id="MobiDB-lite"/>
    </source>
</evidence>
<organism evidence="2">
    <name type="scientific">Mustela putorius furo</name>
    <name type="common">European domestic ferret</name>
    <name type="synonym">Mustela furo</name>
    <dbReference type="NCBI Taxonomy" id="9669"/>
    <lineage>
        <taxon>Eukaryota</taxon>
        <taxon>Metazoa</taxon>
        <taxon>Chordata</taxon>
        <taxon>Craniata</taxon>
        <taxon>Vertebrata</taxon>
        <taxon>Euteleostomi</taxon>
        <taxon>Mammalia</taxon>
        <taxon>Eutheria</taxon>
        <taxon>Laurasiatheria</taxon>
        <taxon>Carnivora</taxon>
        <taxon>Caniformia</taxon>
        <taxon>Musteloidea</taxon>
        <taxon>Mustelidae</taxon>
        <taxon>Mustelinae</taxon>
        <taxon>Mustela</taxon>
    </lineage>
</organism>
<dbReference type="EMBL" id="AEYP01095297">
    <property type="status" value="NOT_ANNOTATED_CDS"/>
    <property type="molecule type" value="Genomic_DNA"/>
</dbReference>
<dbReference type="HOGENOM" id="CLU_1261137_0_0_1"/>
<dbReference type="AlphaFoldDB" id="M3YB14"/>
<accession>M3YB14</accession>
<sequence length="219" mass="23237">MDRPRDGTGRIPFWLPPRTSVPQGRVGAVDGRKPVDLTRGLSPPAVPRPLGRVRARLRGRRRLGPRPAQVTAHAGRRGGSVPPVSDGLSRSRSAPCSADGWDPGARKVRGSRGTRQPPGPAPTGRRPVGTEERGPGSPRSLRRGVWKAVCGSSGHIRANPLRRDMFPKDDKSEPGPALSVSALSCLGCPAQLEEASVYLQRGQRPPLLSGAALCSESRG</sequence>
<feature type="region of interest" description="Disordered" evidence="1">
    <location>
        <begin position="157"/>
        <end position="176"/>
    </location>
</feature>